<proteinExistence type="predicted"/>
<dbReference type="EMBL" id="CP014587">
    <property type="protein sequence ID" value="ANZ77643.1"/>
    <property type="molecule type" value="Genomic_DNA"/>
</dbReference>
<dbReference type="AlphaFoldDB" id="A0A1B2JI34"/>
<sequence length="118" mass="13768">MNVMRTQWAGLTITRIIGSLKHHRCGFRLADIFISLAESLDQGRKRLDFKGFHRSQLKCMVHVDHLNGSWMFFLGQWTFRERANFAVGEIAVNPMGRVDLSNWNLVQMVYMVYVNPHT</sequence>
<gene>
    <name evidence="1" type="ORF">ATY40_BA7504418</name>
</gene>
<accession>A0A1B2JI34</accession>
<reference evidence="1 2" key="1">
    <citation type="submission" date="2016-02" db="EMBL/GenBank/DDBJ databases">
        <title>Comparative genomic and transcriptomic foundation for Pichia pastoris.</title>
        <authorList>
            <person name="Love K.R."/>
            <person name="Shah K.A."/>
            <person name="Whittaker C.A."/>
            <person name="Wu J."/>
            <person name="Bartlett M.C."/>
            <person name="Ma D."/>
            <person name="Leeson R.L."/>
            <person name="Priest M."/>
            <person name="Young S.K."/>
            <person name="Love J.C."/>
        </authorList>
    </citation>
    <scope>NUCLEOTIDE SEQUENCE [LARGE SCALE GENOMIC DNA]</scope>
    <source>
        <strain evidence="1 2">ATCC 28485</strain>
    </source>
</reference>
<evidence type="ECO:0000313" key="2">
    <source>
        <dbReference type="Proteomes" id="UP000094565"/>
    </source>
</evidence>
<name>A0A1B2JI34_PICPA</name>
<protein>
    <submittedName>
        <fullName evidence="1">BA75_04418T0</fullName>
    </submittedName>
</protein>
<dbReference type="Proteomes" id="UP000094565">
    <property type="component" value="Chromosome 4"/>
</dbReference>
<keyword evidence="2" id="KW-1185">Reference proteome</keyword>
<organism evidence="1 2">
    <name type="scientific">Komagataella pastoris</name>
    <name type="common">Yeast</name>
    <name type="synonym">Pichia pastoris</name>
    <dbReference type="NCBI Taxonomy" id="4922"/>
    <lineage>
        <taxon>Eukaryota</taxon>
        <taxon>Fungi</taxon>
        <taxon>Dikarya</taxon>
        <taxon>Ascomycota</taxon>
        <taxon>Saccharomycotina</taxon>
        <taxon>Pichiomycetes</taxon>
        <taxon>Pichiales</taxon>
        <taxon>Pichiaceae</taxon>
        <taxon>Komagataella</taxon>
    </lineage>
</organism>
<evidence type="ECO:0000313" key="1">
    <source>
        <dbReference type="EMBL" id="ANZ77643.1"/>
    </source>
</evidence>